<dbReference type="GO" id="GO:0005737">
    <property type="term" value="C:cytoplasm"/>
    <property type="evidence" value="ECO:0007669"/>
    <property type="project" value="TreeGrafter"/>
</dbReference>
<dbReference type="SUPFAM" id="SSF51971">
    <property type="entry name" value="Nucleotide-binding domain"/>
    <property type="match status" value="1"/>
</dbReference>
<keyword evidence="4" id="KW-0274">FAD</keyword>
<dbReference type="PANTHER" id="PTHR11530:SF26">
    <property type="entry name" value="FAD DEPENDENT OXIDOREDUCTASE SUPERFAMILY (AFU_ORTHOLOGUE AFUA_5G13940)"/>
    <property type="match status" value="1"/>
</dbReference>
<dbReference type="STRING" id="2070753.A0A3A2ZSM6"/>
<dbReference type="Pfam" id="PF01266">
    <property type="entry name" value="DAO"/>
    <property type="match status" value="1"/>
</dbReference>
<gene>
    <name evidence="7" type="ORF">PHISCL_01502</name>
</gene>
<dbReference type="InterPro" id="IPR023209">
    <property type="entry name" value="DAO"/>
</dbReference>
<evidence type="ECO:0000256" key="5">
    <source>
        <dbReference type="ARBA" id="ARBA00023002"/>
    </source>
</evidence>
<evidence type="ECO:0000256" key="1">
    <source>
        <dbReference type="ARBA" id="ARBA00001974"/>
    </source>
</evidence>
<dbReference type="Gene3D" id="3.40.50.720">
    <property type="entry name" value="NAD(P)-binding Rossmann-like Domain"/>
    <property type="match status" value="1"/>
</dbReference>
<proteinExistence type="inferred from homology"/>
<evidence type="ECO:0000256" key="4">
    <source>
        <dbReference type="ARBA" id="ARBA00022827"/>
    </source>
</evidence>
<keyword evidence="8" id="KW-1185">Reference proteome</keyword>
<dbReference type="AlphaFoldDB" id="A0A3A2ZSM6"/>
<feature type="domain" description="FAD dependent oxidoreductase" evidence="6">
    <location>
        <begin position="6"/>
        <end position="330"/>
    </location>
</feature>
<evidence type="ECO:0000256" key="2">
    <source>
        <dbReference type="ARBA" id="ARBA00006730"/>
    </source>
</evidence>
<dbReference type="OrthoDB" id="2015447at2759"/>
<name>A0A3A2ZSM6_9EURO</name>
<dbReference type="Proteomes" id="UP000266188">
    <property type="component" value="Unassembled WGS sequence"/>
</dbReference>
<dbReference type="EMBL" id="MVGC01000028">
    <property type="protein sequence ID" value="RJE26152.1"/>
    <property type="molecule type" value="Genomic_DNA"/>
</dbReference>
<dbReference type="InterPro" id="IPR006181">
    <property type="entry name" value="D-amino_acid_oxidase_CS"/>
</dbReference>
<keyword evidence="5" id="KW-0560">Oxidoreductase</keyword>
<sequence>MSNETIVVIGAGVIGLTTALHIQQHLSKNQSLLVIARDLPQHTSIDYASPWAGAHYRPIPGTSAQLKKEANQARRTYEDFKTLAEDPEAGIKFIEGIEHLEAPPADYLDTEAVKIAYGHLDNFRILDKAELPTGVKWGVKYKTYVVNSPVYCAYLLRKIIFNGGKAREYTLKSLEEAFTLEHNVKTVVNCSGMGFGDSKSFVIRGQTCLVKNPCDLTLTRQKSDGSWSFCIPRPLNGGTVIGGTKQINDWDPNPSMETRNKVLDNAAKWFPFPSGSKREFDVVRDIVGRRPARDGGMRVEAEKMDGGRVLVHAYGAGGRGFELSRGVAEDVGVLMFENGVLRESASL</sequence>
<evidence type="ECO:0000313" key="8">
    <source>
        <dbReference type="Proteomes" id="UP000266188"/>
    </source>
</evidence>
<dbReference type="GO" id="GO:0003884">
    <property type="term" value="F:D-amino-acid oxidase activity"/>
    <property type="evidence" value="ECO:0007669"/>
    <property type="project" value="InterPro"/>
</dbReference>
<dbReference type="Gene3D" id="3.30.9.10">
    <property type="entry name" value="D-Amino Acid Oxidase, subunit A, domain 2"/>
    <property type="match status" value="1"/>
</dbReference>
<comment type="cofactor">
    <cofactor evidence="1">
        <name>FAD</name>
        <dbReference type="ChEBI" id="CHEBI:57692"/>
    </cofactor>
</comment>
<dbReference type="SUPFAM" id="SSF54373">
    <property type="entry name" value="FAD-linked reductases, C-terminal domain"/>
    <property type="match status" value="1"/>
</dbReference>
<dbReference type="PIRSF" id="PIRSF000189">
    <property type="entry name" value="D-aa_oxidase"/>
    <property type="match status" value="1"/>
</dbReference>
<organism evidence="7 8">
    <name type="scientific">Aspergillus sclerotialis</name>
    <dbReference type="NCBI Taxonomy" id="2070753"/>
    <lineage>
        <taxon>Eukaryota</taxon>
        <taxon>Fungi</taxon>
        <taxon>Dikarya</taxon>
        <taxon>Ascomycota</taxon>
        <taxon>Pezizomycotina</taxon>
        <taxon>Eurotiomycetes</taxon>
        <taxon>Eurotiomycetidae</taxon>
        <taxon>Eurotiales</taxon>
        <taxon>Aspergillaceae</taxon>
        <taxon>Aspergillus</taxon>
        <taxon>Aspergillus subgen. Polypaecilum</taxon>
    </lineage>
</organism>
<dbReference type="GO" id="GO:0071949">
    <property type="term" value="F:FAD binding"/>
    <property type="evidence" value="ECO:0007669"/>
    <property type="project" value="InterPro"/>
</dbReference>
<comment type="similarity">
    <text evidence="2">Belongs to the DAMOX/DASOX family.</text>
</comment>
<reference evidence="8" key="1">
    <citation type="submission" date="2017-02" db="EMBL/GenBank/DDBJ databases">
        <authorList>
            <person name="Tafer H."/>
            <person name="Lopandic K."/>
        </authorList>
    </citation>
    <scope>NUCLEOTIDE SEQUENCE [LARGE SCALE GENOMIC DNA]</scope>
    <source>
        <strain evidence="8">CBS 366.77</strain>
    </source>
</reference>
<evidence type="ECO:0000256" key="3">
    <source>
        <dbReference type="ARBA" id="ARBA00022630"/>
    </source>
</evidence>
<dbReference type="PANTHER" id="PTHR11530">
    <property type="entry name" value="D-AMINO ACID OXIDASE"/>
    <property type="match status" value="1"/>
</dbReference>
<accession>A0A3A2ZSM6</accession>
<evidence type="ECO:0000259" key="6">
    <source>
        <dbReference type="Pfam" id="PF01266"/>
    </source>
</evidence>
<dbReference type="GO" id="GO:0019478">
    <property type="term" value="P:D-amino acid catabolic process"/>
    <property type="evidence" value="ECO:0007669"/>
    <property type="project" value="TreeGrafter"/>
</dbReference>
<keyword evidence="3" id="KW-0285">Flavoprotein</keyword>
<evidence type="ECO:0000313" key="7">
    <source>
        <dbReference type="EMBL" id="RJE26152.1"/>
    </source>
</evidence>
<comment type="caution">
    <text evidence="7">The sequence shown here is derived from an EMBL/GenBank/DDBJ whole genome shotgun (WGS) entry which is preliminary data.</text>
</comment>
<dbReference type="PROSITE" id="PS00677">
    <property type="entry name" value="DAO"/>
    <property type="match status" value="1"/>
</dbReference>
<protein>
    <submittedName>
        <fullName evidence="7">FAD dependent oxidoreductase superfamily</fullName>
    </submittedName>
</protein>
<dbReference type="InterPro" id="IPR006076">
    <property type="entry name" value="FAD-dep_OxRdtase"/>
</dbReference>